<evidence type="ECO:0000256" key="2">
    <source>
        <dbReference type="ARBA" id="ARBA00022723"/>
    </source>
</evidence>
<keyword evidence="3" id="KW-0863">Zinc-finger</keyword>
<dbReference type="Pfam" id="PF00645">
    <property type="entry name" value="zf-PARP"/>
    <property type="match status" value="1"/>
</dbReference>
<evidence type="ECO:0000256" key="4">
    <source>
        <dbReference type="ARBA" id="ARBA00022833"/>
    </source>
</evidence>
<dbReference type="SUPFAM" id="SSF57716">
    <property type="entry name" value="Glucocorticoid receptor-like (DNA-binding domain)"/>
    <property type="match status" value="1"/>
</dbReference>
<feature type="compositionally biased region" description="Basic and acidic residues" evidence="6">
    <location>
        <begin position="157"/>
        <end position="167"/>
    </location>
</feature>
<comment type="caution">
    <text evidence="8">The sequence shown here is derived from an EMBL/GenBank/DDBJ whole genome shotgun (WGS) entry which is preliminary data.</text>
</comment>
<evidence type="ECO:0000256" key="5">
    <source>
        <dbReference type="ARBA" id="ARBA00023242"/>
    </source>
</evidence>
<dbReference type="Gene3D" id="3.30.1740.10">
    <property type="entry name" value="Zinc finger, PARP-type"/>
    <property type="match status" value="1"/>
</dbReference>
<dbReference type="EMBL" id="JAOPEN010000004">
    <property type="protein sequence ID" value="KAJ4858458.1"/>
    <property type="molecule type" value="Genomic_DNA"/>
</dbReference>
<dbReference type="RefSeq" id="XP_056027514.1">
    <property type="nucleotide sequence ID" value="XM_056173935.1"/>
</dbReference>
<feature type="region of interest" description="Disordered" evidence="6">
    <location>
        <begin position="134"/>
        <end position="374"/>
    </location>
</feature>
<evidence type="ECO:0000256" key="6">
    <source>
        <dbReference type="SAM" id="MobiDB-lite"/>
    </source>
</evidence>
<keyword evidence="9" id="KW-1185">Reference proteome</keyword>
<feature type="compositionally biased region" description="Basic and acidic residues" evidence="6">
    <location>
        <begin position="174"/>
        <end position="184"/>
    </location>
</feature>
<keyword evidence="4" id="KW-0862">Zinc</keyword>
<dbReference type="GO" id="GO:0005634">
    <property type="term" value="C:nucleus"/>
    <property type="evidence" value="ECO:0007669"/>
    <property type="project" value="UniProtKB-SubCell"/>
</dbReference>
<sequence length="374" mass="40377">MPQYRIEISPNNRAGCNDTVCKKEAVKILKNEIRFGTWVEIQDRGSWKWKHWGCVSGSQIAGLQESCGGDPDNYDFDAIDGFDELNDEDVKEKVRRCVKQGHIDAEDFKGDPEKNKLGEKGIYLSAKEKAAKEKAAAQDAGEDEVAPAKAKKRGGKKAADVADEPKPKKAKKSKNVEADEEPPKAKSKAKAKAKDASEEDAGESASAKRGRSRKSLTQQDEEVEGEEAEAAAPAKKATKKGSKAKAAQEQQPEEETVEEDDVEEKEKATPARAARGRKTAASKTKTATADDEDATQATPASAPRGRKRAAAKTDEAEEDESKPLVKRGRKSSTPAKKSAPEPTEEVEAKVVDTPKAAPKVKGRGRPRKSDASAA</sequence>
<dbReference type="SMART" id="SM01336">
    <property type="entry name" value="zf-PARP"/>
    <property type="match status" value="1"/>
</dbReference>
<evidence type="ECO:0000313" key="9">
    <source>
        <dbReference type="Proteomes" id="UP001140511"/>
    </source>
</evidence>
<reference evidence="8" key="1">
    <citation type="submission" date="2022-09" db="EMBL/GenBank/DDBJ databases">
        <title>Chromosome-level assembly of Trichoderma breve T069, a fungus used in development of biopesticide product.</title>
        <authorList>
            <person name="Lin R."/>
            <person name="Liu T."/>
        </authorList>
    </citation>
    <scope>NUCLEOTIDE SEQUENCE</scope>
    <source>
        <strain evidence="8">T069</strain>
    </source>
</reference>
<dbReference type="InterPro" id="IPR036957">
    <property type="entry name" value="Znf_PARP_sf"/>
</dbReference>
<dbReference type="InterPro" id="IPR001510">
    <property type="entry name" value="Znf_PARP"/>
</dbReference>
<dbReference type="GeneID" id="80868623"/>
<dbReference type="GO" id="GO:0003677">
    <property type="term" value="F:DNA binding"/>
    <property type="evidence" value="ECO:0007669"/>
    <property type="project" value="InterPro"/>
</dbReference>
<evidence type="ECO:0000259" key="7">
    <source>
        <dbReference type="PROSITE" id="PS50064"/>
    </source>
</evidence>
<dbReference type="GO" id="GO:0008270">
    <property type="term" value="F:zinc ion binding"/>
    <property type="evidence" value="ECO:0007669"/>
    <property type="project" value="UniProtKB-KW"/>
</dbReference>
<evidence type="ECO:0000256" key="3">
    <source>
        <dbReference type="ARBA" id="ARBA00022771"/>
    </source>
</evidence>
<evidence type="ECO:0000256" key="1">
    <source>
        <dbReference type="ARBA" id="ARBA00004123"/>
    </source>
</evidence>
<dbReference type="PROSITE" id="PS50064">
    <property type="entry name" value="ZF_PARP_2"/>
    <property type="match status" value="1"/>
</dbReference>
<protein>
    <submittedName>
        <fullName evidence="8">Poly(ADP-ribose) polymerase and DNA-Ligase zn-finger region domain-containing protein</fullName>
    </submittedName>
</protein>
<gene>
    <name evidence="8" type="ORF">T069G_06725</name>
</gene>
<evidence type="ECO:0000313" key="8">
    <source>
        <dbReference type="EMBL" id="KAJ4858458.1"/>
    </source>
</evidence>
<organism evidence="8 9">
    <name type="scientific">Trichoderma breve</name>
    <dbReference type="NCBI Taxonomy" id="2034170"/>
    <lineage>
        <taxon>Eukaryota</taxon>
        <taxon>Fungi</taxon>
        <taxon>Dikarya</taxon>
        <taxon>Ascomycota</taxon>
        <taxon>Pezizomycotina</taxon>
        <taxon>Sordariomycetes</taxon>
        <taxon>Hypocreomycetidae</taxon>
        <taxon>Hypocreales</taxon>
        <taxon>Hypocreaceae</taxon>
        <taxon>Trichoderma</taxon>
    </lineage>
</organism>
<comment type="subcellular location">
    <subcellularLocation>
        <location evidence="1">Nucleus</location>
    </subcellularLocation>
</comment>
<feature type="domain" description="PARP-type" evidence="7">
    <location>
        <begin position="4"/>
        <end position="89"/>
    </location>
</feature>
<keyword evidence="2" id="KW-0479">Metal-binding</keyword>
<keyword evidence="5" id="KW-0539">Nucleus</keyword>
<proteinExistence type="predicted"/>
<feature type="compositionally biased region" description="Acidic residues" evidence="6">
    <location>
        <begin position="251"/>
        <end position="263"/>
    </location>
</feature>
<name>A0A9W9B8A7_9HYPO</name>
<feature type="compositionally biased region" description="Acidic residues" evidence="6">
    <location>
        <begin position="219"/>
        <end position="229"/>
    </location>
</feature>
<dbReference type="Proteomes" id="UP001140511">
    <property type="component" value="Unassembled WGS sequence"/>
</dbReference>
<dbReference type="AlphaFoldDB" id="A0A9W9B8A7"/>
<accession>A0A9W9B8A7</accession>